<gene>
    <name evidence="1" type="ORF">QNI16_30830</name>
    <name evidence="2" type="ORF">QNI19_31170</name>
</gene>
<evidence type="ECO:0000313" key="4">
    <source>
        <dbReference type="Proteomes" id="UP001241110"/>
    </source>
</evidence>
<dbReference type="Proteomes" id="UP001241110">
    <property type="component" value="Unassembled WGS sequence"/>
</dbReference>
<dbReference type="RefSeq" id="WP_313986795.1">
    <property type="nucleotide sequence ID" value="NZ_JASJOS010000017.1"/>
</dbReference>
<comment type="caution">
    <text evidence="1">The sequence shown here is derived from an EMBL/GenBank/DDBJ whole genome shotgun (WGS) entry which is preliminary data.</text>
</comment>
<reference evidence="1 3" key="1">
    <citation type="submission" date="2023-05" db="EMBL/GenBank/DDBJ databases">
        <authorList>
            <person name="Zhang X."/>
        </authorList>
    </citation>
    <scope>NUCLEOTIDE SEQUENCE</scope>
    <source>
        <strain evidence="2 3">DM2B3-1</strain>
        <strain evidence="1">YF14B1</strain>
    </source>
</reference>
<proteinExistence type="predicted"/>
<dbReference type="EMBL" id="JASJOT010000032">
    <property type="protein sequence ID" value="MDJ1497441.1"/>
    <property type="molecule type" value="Genomic_DNA"/>
</dbReference>
<organism evidence="1 4">
    <name type="scientific">Xanthocytophaga flava</name>
    <dbReference type="NCBI Taxonomy" id="3048013"/>
    <lineage>
        <taxon>Bacteria</taxon>
        <taxon>Pseudomonadati</taxon>
        <taxon>Bacteroidota</taxon>
        <taxon>Cytophagia</taxon>
        <taxon>Cytophagales</taxon>
        <taxon>Rhodocytophagaceae</taxon>
        <taxon>Xanthocytophaga</taxon>
    </lineage>
</organism>
<dbReference type="Proteomes" id="UP001228581">
    <property type="component" value="Unassembled WGS sequence"/>
</dbReference>
<accession>A0AAE3QT62</accession>
<name>A0AAE3QT62_9BACT</name>
<evidence type="ECO:0000313" key="2">
    <source>
        <dbReference type="EMBL" id="MDJ1497441.1"/>
    </source>
</evidence>
<evidence type="ECO:0000313" key="3">
    <source>
        <dbReference type="Proteomes" id="UP001228581"/>
    </source>
</evidence>
<protein>
    <submittedName>
        <fullName evidence="1">Uncharacterized protein</fullName>
    </submittedName>
</protein>
<sequence length="182" mass="20716">MTQFVPFEKGVEVNGQTILAVVYALHAGRDTRWGILEKHGLGNIQPDQWYSQEKWLNAFRDISKHLGDPTLFVIGKAIPENALFPPEIDSLEKALNSIDIAYHMNHRGGAIGSYKLTSFDAAKREAIMVCHNPYPSEFDRGIITTMLRKFKPKDSYIAEVNLDQTKETRQEGKETCTYIITW</sequence>
<dbReference type="AlphaFoldDB" id="A0AAE3QT62"/>
<keyword evidence="3" id="KW-1185">Reference proteome</keyword>
<dbReference type="EMBL" id="JASJOS010000017">
    <property type="protein sequence ID" value="MDJ1484935.1"/>
    <property type="molecule type" value="Genomic_DNA"/>
</dbReference>
<evidence type="ECO:0000313" key="1">
    <source>
        <dbReference type="EMBL" id="MDJ1484935.1"/>
    </source>
</evidence>